<sequence length="774" mass="82496">MSASQRRPGTAGPQLQAASGRTDAATIQVVQDHLLYEQPPPAWRDGQPAAGYPRSFAHMGGERFATAAGVYLGPELSGTADGNALTHALTTVDPAAYGDLRPAQLFDAEFWTARPAGTTRSDPVTGPPRPGRFDTDTVRGLIRSQPRGSALLATLLTALGGTRRVLFVAEEIEPVLTWIAAATLLLPRRRALEIGFKVFTLDPVACSQRVVAVHPGWGKPAATVDRPGEFVVLDLTTLRCSQTTADPAARAWAELFCSPEPLDLAGAVMLADECGLAPMAALALVRAAVLGQAVDPRHAEAISGWLKTGRSSLIARYGPAIARRLAAQAPHQDLGALRALDAAMASGTLGPGAAEVRLQRLSAELKAARAADATTIAPVGRVLAAEWGTAEAERAAEAVVAELRTAREHAFAAVLLVAGRFRVPITCTGIGRPVDGFVDWWAEHPETGFDPQLWPCPTELDERLRAELCRRIKNTPGDRRKIATAWSAQLAPRQPAREIDAAILGSLMADGTPATRRAVLTEQIGRATRTVAPEVPFGELGRCLWQWTLPTQDELRLFAGAMPSDAGLEPGVVEKFLIDQPQPGGLTVSDLAVVAELVSAGRLQPSPRTEEFLRSNRIVEDAVARLKDAQANKSGVAQTLHQAASAVLQAHARDLVEVLLATETPRVVGDVFRTLPGPAQSDYITGVARMMTGDVAASLIAGAVVVLDESDAERTRQELISALDLWLVRNPSATRRNAVDNALDRRGTGNARALWSGLCGKPDRRGGGWFWRRG</sequence>
<evidence type="ECO:0000256" key="1">
    <source>
        <dbReference type="SAM" id="MobiDB-lite"/>
    </source>
</evidence>
<evidence type="ECO:0000313" key="6">
    <source>
        <dbReference type="Proteomes" id="UP000598996"/>
    </source>
</evidence>
<evidence type="ECO:0000259" key="3">
    <source>
        <dbReference type="Pfam" id="PF20014"/>
    </source>
</evidence>
<feature type="domain" description="GTPase-associated protein 1-like C-terminal" evidence="4">
    <location>
        <begin position="260"/>
        <end position="752"/>
    </location>
</feature>
<dbReference type="Pfam" id="PF20052">
    <property type="entry name" value="GAP1-C"/>
    <property type="match status" value="1"/>
</dbReference>
<organism evidence="5 6">
    <name type="scientific">Paractinoplanes lichenicola</name>
    <dbReference type="NCBI Taxonomy" id="2802976"/>
    <lineage>
        <taxon>Bacteria</taxon>
        <taxon>Bacillati</taxon>
        <taxon>Actinomycetota</taxon>
        <taxon>Actinomycetes</taxon>
        <taxon>Micromonosporales</taxon>
        <taxon>Micromonosporaceae</taxon>
        <taxon>Paractinoplanes</taxon>
    </lineage>
</organism>
<dbReference type="RefSeq" id="WP_202997850.1">
    <property type="nucleotide sequence ID" value="NZ_JAENHO010000017.1"/>
</dbReference>
<evidence type="ECO:0000259" key="2">
    <source>
        <dbReference type="Pfam" id="PF20013"/>
    </source>
</evidence>
<comment type="caution">
    <text evidence="5">The sequence shown here is derived from an EMBL/GenBank/DDBJ whole genome shotgun (WGS) entry which is preliminary data.</text>
</comment>
<feature type="region of interest" description="Disordered" evidence="1">
    <location>
        <begin position="1"/>
        <end position="22"/>
    </location>
</feature>
<accession>A0ABS1W329</accession>
<dbReference type="Pfam" id="PF20014">
    <property type="entry name" value="GAP1-M"/>
    <property type="match status" value="1"/>
</dbReference>
<gene>
    <name evidence="5" type="ORF">JKJ07_43310</name>
</gene>
<evidence type="ECO:0000313" key="5">
    <source>
        <dbReference type="EMBL" id="MBL7261134.1"/>
    </source>
</evidence>
<feature type="region of interest" description="Disordered" evidence="1">
    <location>
        <begin position="116"/>
        <end position="135"/>
    </location>
</feature>
<dbReference type="InterPro" id="IPR045402">
    <property type="entry name" value="GAP1-N2"/>
</dbReference>
<dbReference type="InterPro" id="IPR049532">
    <property type="entry name" value="GAP1-like_C"/>
</dbReference>
<keyword evidence="6" id="KW-1185">Reference proteome</keyword>
<feature type="domain" description="GTPase-associated protein 1 middle" evidence="3">
    <location>
        <begin position="146"/>
        <end position="236"/>
    </location>
</feature>
<dbReference type="Pfam" id="PF20013">
    <property type="entry name" value="GAP1-N2"/>
    <property type="match status" value="1"/>
</dbReference>
<evidence type="ECO:0000259" key="4">
    <source>
        <dbReference type="Pfam" id="PF20052"/>
    </source>
</evidence>
<reference evidence="5 6" key="1">
    <citation type="submission" date="2021-01" db="EMBL/GenBank/DDBJ databases">
        <title>Actinoplanes sp. nov. LDG1-01 isolated from lichen.</title>
        <authorList>
            <person name="Saeng-In P."/>
            <person name="Phongsopitanun W."/>
            <person name="Kanchanasin P."/>
            <person name="Yuki M."/>
            <person name="Kudo T."/>
            <person name="Ohkuma M."/>
            <person name="Tanasupawat S."/>
        </authorList>
    </citation>
    <scope>NUCLEOTIDE SEQUENCE [LARGE SCALE GENOMIC DNA]</scope>
    <source>
        <strain evidence="5 6">LDG1-01</strain>
    </source>
</reference>
<protein>
    <submittedName>
        <fullName evidence="5">Uncharacterized protein</fullName>
    </submittedName>
</protein>
<name>A0ABS1W329_9ACTN</name>
<dbReference type="Proteomes" id="UP000598996">
    <property type="component" value="Unassembled WGS sequence"/>
</dbReference>
<feature type="domain" description="GTPase-associated protein 1 N-terminal" evidence="2">
    <location>
        <begin position="3"/>
        <end position="120"/>
    </location>
</feature>
<proteinExistence type="predicted"/>
<dbReference type="EMBL" id="JAENHO010000017">
    <property type="protein sequence ID" value="MBL7261134.1"/>
    <property type="molecule type" value="Genomic_DNA"/>
</dbReference>
<dbReference type="InterPro" id="IPR045401">
    <property type="entry name" value="GAP1-M"/>
</dbReference>